<dbReference type="PANTHER" id="PTHR19288">
    <property type="entry name" value="4-NITROPHENYLPHOSPHATASE-RELATED"/>
    <property type="match status" value="1"/>
</dbReference>
<gene>
    <name evidence="3" type="primary">LOC101862580</name>
</gene>
<dbReference type="NCBIfam" id="TIGR01452">
    <property type="entry name" value="PGP_euk"/>
    <property type="match status" value="1"/>
</dbReference>
<dbReference type="InterPro" id="IPR023214">
    <property type="entry name" value="HAD_sf"/>
</dbReference>
<protein>
    <submittedName>
        <fullName evidence="3">Glycerol-3-phosphate phosphatase isoform X2</fullName>
    </submittedName>
</protein>
<dbReference type="SUPFAM" id="SSF56784">
    <property type="entry name" value="HAD-like"/>
    <property type="match status" value="1"/>
</dbReference>
<dbReference type="Pfam" id="PF13344">
    <property type="entry name" value="Hydrolase_6"/>
    <property type="match status" value="1"/>
</dbReference>
<dbReference type="InterPro" id="IPR006349">
    <property type="entry name" value="PGP_euk"/>
</dbReference>
<dbReference type="PIRSF" id="PIRSF000915">
    <property type="entry name" value="PGP-type_phosphatase"/>
    <property type="match status" value="1"/>
</dbReference>
<evidence type="ECO:0000313" key="3">
    <source>
        <dbReference type="RefSeq" id="XP_005097999.1"/>
    </source>
</evidence>
<dbReference type="InterPro" id="IPR036412">
    <property type="entry name" value="HAD-like_sf"/>
</dbReference>
<sequence length="348" mass="38691">MVSLLRFQTTLLTNGRATLSFTFKSTILNWKPLIPLNHSLFRFERKQLSSLSSSNMAQLINEAKAKDLIENVDTFLFDCDGVLWDGHGMIEGSLETLLKLKELGKKVFYVTNNSSKSRQHYLDRCKQLGFPAEKEEIVCTAYIAAAYLKKIQFEGTVYLIGKPDSLGEELSQVGIKYVGTGPDPLQGKLKDWLVMELDPEVKCVLVGFDPHISYMKIMKAATYLKNPNCLYLATNEDANLPAKGDVIVPGTGCMVVTVTHAAKRSPEIMGKPEAHMFEVLQQAHGLDPSRCLMVGDSLTTDMKFAKNCGMRSLLVLSGIATLEELNSKDAPSTPELYAPRLDELLKYI</sequence>
<keyword evidence="1" id="KW-0378">Hydrolase</keyword>
<keyword evidence="2" id="KW-1185">Reference proteome</keyword>
<dbReference type="Gene3D" id="3.40.50.1000">
    <property type="entry name" value="HAD superfamily/HAD-like"/>
    <property type="match status" value="2"/>
</dbReference>
<dbReference type="GeneID" id="101862580"/>
<dbReference type="PANTHER" id="PTHR19288:SF93">
    <property type="entry name" value="FI11325P-RELATED"/>
    <property type="match status" value="1"/>
</dbReference>
<name>A0ABM0JNR9_APLCA</name>
<dbReference type="Proteomes" id="UP000694888">
    <property type="component" value="Unplaced"/>
</dbReference>
<dbReference type="InterPro" id="IPR006357">
    <property type="entry name" value="HAD-SF_hydro_IIA"/>
</dbReference>
<dbReference type="RefSeq" id="XP_005097999.1">
    <property type="nucleotide sequence ID" value="XM_005097942.3"/>
</dbReference>
<proteinExistence type="predicted"/>
<reference evidence="3" key="1">
    <citation type="submission" date="2025-08" db="UniProtKB">
        <authorList>
            <consortium name="RefSeq"/>
        </authorList>
    </citation>
    <scope>IDENTIFICATION</scope>
</reference>
<evidence type="ECO:0000256" key="1">
    <source>
        <dbReference type="ARBA" id="ARBA00022801"/>
    </source>
</evidence>
<dbReference type="NCBIfam" id="TIGR01460">
    <property type="entry name" value="HAD-SF-IIA"/>
    <property type="match status" value="1"/>
</dbReference>
<organism evidence="2 3">
    <name type="scientific">Aplysia californica</name>
    <name type="common">California sea hare</name>
    <dbReference type="NCBI Taxonomy" id="6500"/>
    <lineage>
        <taxon>Eukaryota</taxon>
        <taxon>Metazoa</taxon>
        <taxon>Spiralia</taxon>
        <taxon>Lophotrochozoa</taxon>
        <taxon>Mollusca</taxon>
        <taxon>Gastropoda</taxon>
        <taxon>Heterobranchia</taxon>
        <taxon>Euthyneura</taxon>
        <taxon>Tectipleura</taxon>
        <taxon>Aplysiida</taxon>
        <taxon>Aplysioidea</taxon>
        <taxon>Aplysiidae</taxon>
        <taxon>Aplysia</taxon>
    </lineage>
</organism>
<dbReference type="Pfam" id="PF13242">
    <property type="entry name" value="Hydrolase_like"/>
    <property type="match status" value="1"/>
</dbReference>
<evidence type="ECO:0000313" key="2">
    <source>
        <dbReference type="Proteomes" id="UP000694888"/>
    </source>
</evidence>
<accession>A0ABM0JNR9</accession>